<evidence type="ECO:0000313" key="10">
    <source>
        <dbReference type="EMBL" id="RDG39084.1"/>
    </source>
</evidence>
<name>A0A370BFN8_9ACTN</name>
<evidence type="ECO:0000256" key="4">
    <source>
        <dbReference type="ARBA" id="ARBA00023027"/>
    </source>
</evidence>
<evidence type="ECO:0000259" key="8">
    <source>
        <dbReference type="Pfam" id="PF03446"/>
    </source>
</evidence>
<keyword evidence="11" id="KW-1185">Reference proteome</keyword>
<dbReference type="Proteomes" id="UP000253741">
    <property type="component" value="Unassembled WGS sequence"/>
</dbReference>
<reference evidence="10 11" key="1">
    <citation type="submission" date="2018-07" db="EMBL/GenBank/DDBJ databases">
        <title>Streptomyces species from bats.</title>
        <authorList>
            <person name="Dunlap C."/>
        </authorList>
    </citation>
    <scope>NUCLEOTIDE SEQUENCE [LARGE SCALE GENOMIC DNA]</scope>
    <source>
        <strain evidence="10 11">AC230</strain>
    </source>
</reference>
<keyword evidence="2 6" id="KW-0101">Branched-chain amino acid catabolism</keyword>
<sequence length="320" mass="31921">MNSARTIGFIGLGHMGGPMAANLVEAGHRVLGHDLVPELLAAAVGTGVTAAGSSARAAAAADVVITMLPAGRHVLGLYREEGLLAAARPGTLFIDCSTIDVADARSGHEAATAAGMRALDAPVSGGVVGAEAGTLTFMAGGGDTEFAEAEALLTVLGKKVVHCGGSGAGQAAKICNNMILGVSMIAVSEAFVLGESLGLSHQALFDVASTASGQCWALSVNCPVPGPVPASPANRDYRPGFAAPLMAKDLGLAANAARAGGVRAELGLRAAELYAAYAEGAGTDQDFSGIIDTVRDSGVRDRATPPDAPRTAPDNRPTTA</sequence>
<dbReference type="InterPro" id="IPR002204">
    <property type="entry name" value="3-OH-isobutyrate_DH-rel_CS"/>
</dbReference>
<dbReference type="SUPFAM" id="SSF51735">
    <property type="entry name" value="NAD(P)-binding Rossmann-fold domains"/>
    <property type="match status" value="1"/>
</dbReference>
<dbReference type="GO" id="GO:0006574">
    <property type="term" value="P:L-valine catabolic process"/>
    <property type="evidence" value="ECO:0007669"/>
    <property type="project" value="UniProtKB-UniPathway"/>
</dbReference>
<feature type="domain" description="3-hydroxyisobutyrate dehydrogenase-like NAD-binding" evidence="9">
    <location>
        <begin position="167"/>
        <end position="292"/>
    </location>
</feature>
<dbReference type="UniPathway" id="UPA00362"/>
<dbReference type="InterPro" id="IPR029154">
    <property type="entry name" value="HIBADH-like_NADP-bd"/>
</dbReference>
<evidence type="ECO:0000256" key="1">
    <source>
        <dbReference type="ARBA" id="ARBA00009080"/>
    </source>
</evidence>
<dbReference type="PROSITE" id="PS00895">
    <property type="entry name" value="3_HYDROXYISOBUT_DH"/>
    <property type="match status" value="1"/>
</dbReference>
<comment type="catalytic activity">
    <reaction evidence="6">
        <text>3-hydroxy-2-methylpropanoate + NAD(+) = 2-methyl-3-oxopropanoate + NADH + H(+)</text>
        <dbReference type="Rhea" id="RHEA:17681"/>
        <dbReference type="ChEBI" id="CHEBI:11805"/>
        <dbReference type="ChEBI" id="CHEBI:15378"/>
        <dbReference type="ChEBI" id="CHEBI:57540"/>
        <dbReference type="ChEBI" id="CHEBI:57700"/>
        <dbReference type="ChEBI" id="CHEBI:57945"/>
        <dbReference type="EC" id="1.1.1.31"/>
    </reaction>
</comment>
<comment type="caution">
    <text evidence="10">The sequence shown here is derived from an EMBL/GenBank/DDBJ whole genome shotgun (WGS) entry which is preliminary data.</text>
</comment>
<dbReference type="InterPro" id="IPR015815">
    <property type="entry name" value="HIBADH-related"/>
</dbReference>
<evidence type="ECO:0000256" key="2">
    <source>
        <dbReference type="ARBA" id="ARBA00022456"/>
    </source>
</evidence>
<comment type="pathway">
    <text evidence="6">Amino-acid degradation; L-valine degradation.</text>
</comment>
<dbReference type="InterPro" id="IPR011548">
    <property type="entry name" value="HIBADH"/>
</dbReference>
<dbReference type="FunFam" id="1.10.1040.10:FF:000006">
    <property type="entry name" value="3-hydroxyisobutyrate dehydrogenase"/>
    <property type="match status" value="1"/>
</dbReference>
<dbReference type="Pfam" id="PF03446">
    <property type="entry name" value="NAD_binding_2"/>
    <property type="match status" value="1"/>
</dbReference>
<dbReference type="OrthoDB" id="3185659at2"/>
<dbReference type="NCBIfam" id="TIGR01692">
    <property type="entry name" value="HIBADH"/>
    <property type="match status" value="1"/>
</dbReference>
<evidence type="ECO:0000256" key="6">
    <source>
        <dbReference type="RuleBase" id="RU910714"/>
    </source>
</evidence>
<evidence type="ECO:0000256" key="7">
    <source>
        <dbReference type="SAM" id="MobiDB-lite"/>
    </source>
</evidence>
<proteinExistence type="inferred from homology"/>
<dbReference type="GO" id="GO:0008442">
    <property type="term" value="F:3-hydroxyisobutyrate dehydrogenase activity"/>
    <property type="evidence" value="ECO:0007669"/>
    <property type="project" value="UniProtKB-EC"/>
</dbReference>
<dbReference type="SUPFAM" id="SSF48179">
    <property type="entry name" value="6-phosphogluconate dehydrogenase C-terminal domain-like"/>
    <property type="match status" value="1"/>
</dbReference>
<dbReference type="InterPro" id="IPR036291">
    <property type="entry name" value="NAD(P)-bd_dom_sf"/>
</dbReference>
<dbReference type="InterPro" id="IPR008927">
    <property type="entry name" value="6-PGluconate_DH-like_C_sf"/>
</dbReference>
<dbReference type="Gene3D" id="3.40.50.720">
    <property type="entry name" value="NAD(P)-binding Rossmann-like Domain"/>
    <property type="match status" value="1"/>
</dbReference>
<keyword evidence="3 6" id="KW-0560">Oxidoreductase</keyword>
<dbReference type="InterPro" id="IPR013328">
    <property type="entry name" value="6PGD_dom2"/>
</dbReference>
<feature type="domain" description="6-phosphogluconate dehydrogenase NADP-binding" evidence="8">
    <location>
        <begin position="6"/>
        <end position="164"/>
    </location>
</feature>
<dbReference type="EMBL" id="QQNA01000032">
    <property type="protein sequence ID" value="RDG39084.1"/>
    <property type="molecule type" value="Genomic_DNA"/>
</dbReference>
<gene>
    <name evidence="10" type="primary">mmsB</name>
    <name evidence="10" type="ORF">DVH02_05770</name>
</gene>
<dbReference type="GO" id="GO:0050661">
    <property type="term" value="F:NADP binding"/>
    <property type="evidence" value="ECO:0007669"/>
    <property type="project" value="InterPro"/>
</dbReference>
<dbReference type="AlphaFoldDB" id="A0A370BFN8"/>
<organism evidence="10 11">
    <name type="scientific">Streptomyces corynorhini</name>
    <dbReference type="NCBI Taxonomy" id="2282652"/>
    <lineage>
        <taxon>Bacteria</taxon>
        <taxon>Bacillati</taxon>
        <taxon>Actinomycetota</taxon>
        <taxon>Actinomycetes</taxon>
        <taxon>Kitasatosporales</taxon>
        <taxon>Streptomycetaceae</taxon>
        <taxon>Streptomyces</taxon>
    </lineage>
</organism>
<dbReference type="GO" id="GO:0051287">
    <property type="term" value="F:NAD binding"/>
    <property type="evidence" value="ECO:0007669"/>
    <property type="project" value="InterPro"/>
</dbReference>
<dbReference type="PANTHER" id="PTHR22981:SF7">
    <property type="entry name" value="3-HYDROXYISOBUTYRATE DEHYDROGENASE, MITOCHONDRIAL"/>
    <property type="match status" value="1"/>
</dbReference>
<dbReference type="Pfam" id="PF14833">
    <property type="entry name" value="NAD_binding_11"/>
    <property type="match status" value="1"/>
</dbReference>
<dbReference type="PIRSF" id="PIRSF000103">
    <property type="entry name" value="HIBADH"/>
    <property type="match status" value="1"/>
</dbReference>
<feature type="active site" evidence="5">
    <location>
        <position position="173"/>
    </location>
</feature>
<dbReference type="EC" id="1.1.1.31" evidence="6"/>
<evidence type="ECO:0000256" key="5">
    <source>
        <dbReference type="PIRSR" id="PIRSR000103-1"/>
    </source>
</evidence>
<accession>A0A370BFN8</accession>
<comment type="similarity">
    <text evidence="1 6">Belongs to the HIBADH-related family.</text>
</comment>
<keyword evidence="4 6" id="KW-0520">NAD</keyword>
<feature type="compositionally biased region" description="Basic and acidic residues" evidence="7">
    <location>
        <begin position="294"/>
        <end position="304"/>
    </location>
</feature>
<dbReference type="InterPro" id="IPR006115">
    <property type="entry name" value="6PGDH_NADP-bd"/>
</dbReference>
<feature type="region of interest" description="Disordered" evidence="7">
    <location>
        <begin position="294"/>
        <end position="320"/>
    </location>
</feature>
<evidence type="ECO:0000256" key="3">
    <source>
        <dbReference type="ARBA" id="ARBA00023002"/>
    </source>
</evidence>
<dbReference type="PANTHER" id="PTHR22981">
    <property type="entry name" value="3-HYDROXYISOBUTYRATE DEHYDROGENASE-RELATED"/>
    <property type="match status" value="1"/>
</dbReference>
<protein>
    <recommendedName>
        <fullName evidence="6">3-hydroxyisobutyrate dehydrogenase</fullName>
        <shortName evidence="6">HIBADH</shortName>
        <ecNumber evidence="6">1.1.1.31</ecNumber>
    </recommendedName>
</protein>
<dbReference type="Gene3D" id="1.10.1040.10">
    <property type="entry name" value="N-(1-d-carboxylethyl)-l-norvaline Dehydrogenase, domain 2"/>
    <property type="match status" value="1"/>
</dbReference>
<evidence type="ECO:0000259" key="9">
    <source>
        <dbReference type="Pfam" id="PF14833"/>
    </source>
</evidence>
<evidence type="ECO:0000313" key="11">
    <source>
        <dbReference type="Proteomes" id="UP000253741"/>
    </source>
</evidence>